<accession>A0AAV2IGG3</accession>
<comment type="caution">
    <text evidence="10">The sequence shown here is derived from an EMBL/GenBank/DDBJ whole genome shotgun (WGS) entry which is preliminary data.</text>
</comment>
<proteinExistence type="inferred from homology"/>
<sequence length="203" mass="21365">MTTTSTFQGMNTDSKPSSRVLNPPGGGSSNIFGGYEDNSAQQRTPVKNNPDNVNRGNNDIFHQGTHPAANTPHIRNNPDNVNRGSSDIFNQGTHAAAAASAPKSRAPRSAYNPITGECYDTEPPKTKQEAAAPVFNPQADGNSVKEEAQETAGAGARLDESNASKNQQASTQGGIFGNNSHNPPDHSSTRVSQPPGGKSTKLW</sequence>
<feature type="compositionally biased region" description="Polar residues" evidence="9">
    <location>
        <begin position="163"/>
        <end position="182"/>
    </location>
</feature>
<dbReference type="Proteomes" id="UP001497497">
    <property type="component" value="Unassembled WGS sequence"/>
</dbReference>
<evidence type="ECO:0000256" key="1">
    <source>
        <dbReference type="ARBA" id="ARBA00003805"/>
    </source>
</evidence>
<comment type="function">
    <text evidence="1">Binds to all microtubule populations.</text>
</comment>
<keyword evidence="7" id="KW-0597">Phosphoprotein</keyword>
<dbReference type="PANTHER" id="PTHR34930">
    <property type="entry name" value="GEO05313P1"/>
    <property type="match status" value="1"/>
</dbReference>
<feature type="region of interest" description="Disordered" evidence="9">
    <location>
        <begin position="1"/>
        <end position="203"/>
    </location>
</feature>
<reference evidence="10 11" key="1">
    <citation type="submission" date="2024-04" db="EMBL/GenBank/DDBJ databases">
        <authorList>
            <consortium name="Genoscope - CEA"/>
            <person name="William W."/>
        </authorList>
    </citation>
    <scope>NUCLEOTIDE SEQUENCE [LARGE SCALE GENOMIC DNA]</scope>
</reference>
<comment type="subcellular location">
    <subcellularLocation>
        <location evidence="3">Cytoplasm</location>
    </subcellularLocation>
    <subcellularLocation>
        <location evidence="2">Nucleus</location>
    </subcellularLocation>
</comment>
<keyword evidence="8" id="KW-0539">Nucleus</keyword>
<evidence type="ECO:0000256" key="4">
    <source>
        <dbReference type="ARBA" id="ARBA00005344"/>
    </source>
</evidence>
<protein>
    <recommendedName>
        <fullName evidence="5">Microtubule-associated protein Jupiter</fullName>
    </recommendedName>
</protein>
<dbReference type="GO" id="GO:0005634">
    <property type="term" value="C:nucleus"/>
    <property type="evidence" value="ECO:0007669"/>
    <property type="project" value="UniProtKB-SubCell"/>
</dbReference>
<keyword evidence="11" id="KW-1185">Reference proteome</keyword>
<name>A0AAV2IGG3_LYMST</name>
<organism evidence="10 11">
    <name type="scientific">Lymnaea stagnalis</name>
    <name type="common">Great pond snail</name>
    <name type="synonym">Helix stagnalis</name>
    <dbReference type="NCBI Taxonomy" id="6523"/>
    <lineage>
        <taxon>Eukaryota</taxon>
        <taxon>Metazoa</taxon>
        <taxon>Spiralia</taxon>
        <taxon>Lophotrochozoa</taxon>
        <taxon>Mollusca</taxon>
        <taxon>Gastropoda</taxon>
        <taxon>Heterobranchia</taxon>
        <taxon>Euthyneura</taxon>
        <taxon>Panpulmonata</taxon>
        <taxon>Hygrophila</taxon>
        <taxon>Lymnaeoidea</taxon>
        <taxon>Lymnaeidae</taxon>
        <taxon>Lymnaea</taxon>
    </lineage>
</organism>
<dbReference type="AlphaFoldDB" id="A0AAV2IGG3"/>
<dbReference type="EMBL" id="CAXITT010000688">
    <property type="protein sequence ID" value="CAL1545210.1"/>
    <property type="molecule type" value="Genomic_DNA"/>
</dbReference>
<dbReference type="InterPro" id="IPR033335">
    <property type="entry name" value="JUPITER"/>
</dbReference>
<evidence type="ECO:0000256" key="3">
    <source>
        <dbReference type="ARBA" id="ARBA00004496"/>
    </source>
</evidence>
<evidence type="ECO:0000256" key="9">
    <source>
        <dbReference type="SAM" id="MobiDB-lite"/>
    </source>
</evidence>
<gene>
    <name evidence="10" type="ORF">GSLYS_00018693001</name>
</gene>
<feature type="compositionally biased region" description="Polar residues" evidence="9">
    <location>
        <begin position="38"/>
        <end position="47"/>
    </location>
</feature>
<evidence type="ECO:0000313" key="10">
    <source>
        <dbReference type="EMBL" id="CAL1545210.1"/>
    </source>
</evidence>
<feature type="compositionally biased region" description="Polar residues" evidence="9">
    <location>
        <begin position="73"/>
        <end position="93"/>
    </location>
</feature>
<dbReference type="GO" id="GO:0005737">
    <property type="term" value="C:cytoplasm"/>
    <property type="evidence" value="ECO:0007669"/>
    <property type="project" value="UniProtKB-SubCell"/>
</dbReference>
<keyword evidence="6" id="KW-0963">Cytoplasm</keyword>
<comment type="similarity">
    <text evidence="4">Belongs to the MAP Jupiter family.</text>
</comment>
<feature type="compositionally biased region" description="Low complexity" evidence="9">
    <location>
        <begin position="95"/>
        <end position="110"/>
    </location>
</feature>
<evidence type="ECO:0000256" key="7">
    <source>
        <dbReference type="ARBA" id="ARBA00022553"/>
    </source>
</evidence>
<evidence type="ECO:0000256" key="2">
    <source>
        <dbReference type="ARBA" id="ARBA00004123"/>
    </source>
</evidence>
<feature type="compositionally biased region" description="Low complexity" evidence="9">
    <location>
        <begin position="48"/>
        <end position="58"/>
    </location>
</feature>
<dbReference type="PANTHER" id="PTHR34930:SF2">
    <property type="entry name" value="MICROTUBULE-ASSOCIATED PROTEIN JUPITER"/>
    <property type="match status" value="1"/>
</dbReference>
<evidence type="ECO:0000313" key="11">
    <source>
        <dbReference type="Proteomes" id="UP001497497"/>
    </source>
</evidence>
<feature type="compositionally biased region" description="Polar residues" evidence="9">
    <location>
        <begin position="1"/>
        <end position="20"/>
    </location>
</feature>
<evidence type="ECO:0000256" key="5">
    <source>
        <dbReference type="ARBA" id="ARBA00021471"/>
    </source>
</evidence>
<evidence type="ECO:0000256" key="8">
    <source>
        <dbReference type="ARBA" id="ARBA00023242"/>
    </source>
</evidence>
<evidence type="ECO:0000256" key="6">
    <source>
        <dbReference type="ARBA" id="ARBA00022490"/>
    </source>
</evidence>